<dbReference type="Gene3D" id="1.10.1760.20">
    <property type="match status" value="1"/>
</dbReference>
<protein>
    <submittedName>
        <fullName evidence="3">ECF transporter S component</fullName>
    </submittedName>
</protein>
<evidence type="ECO:0000256" key="2">
    <source>
        <dbReference type="SAM" id="Phobius"/>
    </source>
</evidence>
<accession>A0ABY2IQH7</accession>
<reference evidence="3 4" key="1">
    <citation type="submission" date="2019-03" db="EMBL/GenBank/DDBJ databases">
        <title>Genomics of glacier-inhabiting Cryobacterium strains.</title>
        <authorList>
            <person name="Liu Q."/>
            <person name="Xin Y.-H."/>
        </authorList>
    </citation>
    <scope>NUCLEOTIDE SEQUENCE [LARGE SCALE GENOMIC DNA]</scope>
    <source>
        <strain evidence="3 4">MDB1-5</strain>
    </source>
</reference>
<feature type="transmembrane region" description="Helical" evidence="2">
    <location>
        <begin position="263"/>
        <end position="283"/>
    </location>
</feature>
<feature type="transmembrane region" description="Helical" evidence="2">
    <location>
        <begin position="70"/>
        <end position="89"/>
    </location>
</feature>
<keyword evidence="2" id="KW-0812">Transmembrane</keyword>
<organism evidence="3 4">
    <name type="scientific">Cryobacterium glucosi</name>
    <dbReference type="NCBI Taxonomy" id="1259175"/>
    <lineage>
        <taxon>Bacteria</taxon>
        <taxon>Bacillati</taxon>
        <taxon>Actinomycetota</taxon>
        <taxon>Actinomycetes</taxon>
        <taxon>Micrococcales</taxon>
        <taxon>Microbacteriaceae</taxon>
        <taxon>Cryobacterium</taxon>
    </lineage>
</organism>
<sequence length="336" mass="34674">MPECRAVHRRRGVGRGLSCRYSGPGQAGDAVKRRSGRWTSAVLWVGSLLAAAGFGWPLFATAVPRDAQGAVPFVAFALVPAVIVALALVVDREMYTAKTVALLGVLAAVGAAVRIAGTGVGGVEAVFILLILAGRVYGARFGLLLGLLTIAVSSVLWGGFGPWTPFQMFACGWVGAGAALLPRLRAGGRLGPRARARLKIALLAGYGVVASYLFGLVMNLWFWPFAVGTGTGISYSPGASLGTNLASFGLYSLVTSTLTWDTVRAVTTVLGIFLVGPAALAALRRAKLPAARSAPSPGDARPRSTSLPGDGTRTHPSTAPDEAAAPRTARRPSARA</sequence>
<keyword evidence="2" id="KW-0472">Membrane</keyword>
<keyword evidence="4" id="KW-1185">Reference proteome</keyword>
<evidence type="ECO:0000313" key="3">
    <source>
        <dbReference type="EMBL" id="TFC22600.1"/>
    </source>
</evidence>
<feature type="transmembrane region" description="Helical" evidence="2">
    <location>
        <begin position="41"/>
        <end position="63"/>
    </location>
</feature>
<feature type="transmembrane region" description="Helical" evidence="2">
    <location>
        <begin position="141"/>
        <end position="160"/>
    </location>
</feature>
<dbReference type="EMBL" id="SOFS01000012">
    <property type="protein sequence ID" value="TFC22600.1"/>
    <property type="molecule type" value="Genomic_DNA"/>
</dbReference>
<name>A0ABY2IQH7_9MICO</name>
<feature type="transmembrane region" description="Helical" evidence="2">
    <location>
        <begin position="198"/>
        <end position="222"/>
    </location>
</feature>
<evidence type="ECO:0000313" key="4">
    <source>
        <dbReference type="Proteomes" id="UP000297604"/>
    </source>
</evidence>
<proteinExistence type="predicted"/>
<feature type="transmembrane region" description="Helical" evidence="2">
    <location>
        <begin position="166"/>
        <end position="186"/>
    </location>
</feature>
<gene>
    <name evidence="3" type="ORF">E3O46_03920</name>
</gene>
<feature type="region of interest" description="Disordered" evidence="1">
    <location>
        <begin position="291"/>
        <end position="336"/>
    </location>
</feature>
<dbReference type="Proteomes" id="UP000297604">
    <property type="component" value="Unassembled WGS sequence"/>
</dbReference>
<comment type="caution">
    <text evidence="3">The sequence shown here is derived from an EMBL/GenBank/DDBJ whole genome shotgun (WGS) entry which is preliminary data.</text>
</comment>
<feature type="transmembrane region" description="Helical" evidence="2">
    <location>
        <begin position="101"/>
        <end position="134"/>
    </location>
</feature>
<evidence type="ECO:0000256" key="1">
    <source>
        <dbReference type="SAM" id="MobiDB-lite"/>
    </source>
</evidence>
<keyword evidence="2" id="KW-1133">Transmembrane helix</keyword>